<dbReference type="Proteomes" id="UP000233491">
    <property type="component" value="Unassembled WGS sequence"/>
</dbReference>
<reference evidence="1 2" key="1">
    <citation type="submission" date="2017-12" db="EMBL/GenBank/DDBJ databases">
        <title>Anaerobic carbon monoxide metabolism by Pleomorphomonas carboxyditropha sp. nov., a new mesophilic hydrogenogenic carboxidotroph.</title>
        <authorList>
            <person name="Esquivel-Elizondo S."/>
            <person name="Krajmalnik-Brown R."/>
        </authorList>
    </citation>
    <scope>NUCLEOTIDE SEQUENCE [LARGE SCALE GENOMIC DNA]</scope>
    <source>
        <strain evidence="1 2">R5-392</strain>
    </source>
</reference>
<proteinExistence type="predicted"/>
<comment type="caution">
    <text evidence="1">The sequence shown here is derived from an EMBL/GenBank/DDBJ whole genome shotgun (WGS) entry which is preliminary data.</text>
</comment>
<sequence>MGGTAGTDELVRPETDFSPDRLAAANIHPDTWLATDYLNHFNEVVMLIDMLPMMPDCAPDVVAWQPCSYVDHFRQSHFKERDLAIAAYEASDPERRRAFDDTVAKIDAAMGDLQRMIVEAPMDALPIEALSDLSEMRIKPLLAHAMGLINGSPVASMVTEDTGDAQSAVDALFD</sequence>
<gene>
    <name evidence="1" type="ORF">CXZ10_11690</name>
</gene>
<evidence type="ECO:0000313" key="2">
    <source>
        <dbReference type="Proteomes" id="UP000233491"/>
    </source>
</evidence>
<protein>
    <submittedName>
        <fullName evidence="1">Uncharacterized protein</fullName>
    </submittedName>
</protein>
<accession>A0A1I4S9W7</accession>
<keyword evidence="2" id="KW-1185">Reference proteome</keyword>
<dbReference type="AlphaFoldDB" id="A0A1I4S9W7"/>
<dbReference type="EMBL" id="PJNW01000009">
    <property type="protein sequence ID" value="PKR88781.1"/>
    <property type="molecule type" value="Genomic_DNA"/>
</dbReference>
<evidence type="ECO:0000313" key="1">
    <source>
        <dbReference type="EMBL" id="PKR88781.1"/>
    </source>
</evidence>
<name>A0A1I4S9W7_9HYPH</name>
<organism evidence="1 2">
    <name type="scientific">Pleomorphomonas diazotrophica</name>
    <dbReference type="NCBI Taxonomy" id="1166257"/>
    <lineage>
        <taxon>Bacteria</taxon>
        <taxon>Pseudomonadati</taxon>
        <taxon>Pseudomonadota</taxon>
        <taxon>Alphaproteobacteria</taxon>
        <taxon>Hyphomicrobiales</taxon>
        <taxon>Pleomorphomonadaceae</taxon>
        <taxon>Pleomorphomonas</taxon>
    </lineage>
</organism>